<organism evidence="2 3">
    <name type="scientific">Amycolatopsis eburnea</name>
    <dbReference type="NCBI Taxonomy" id="2267691"/>
    <lineage>
        <taxon>Bacteria</taxon>
        <taxon>Bacillati</taxon>
        <taxon>Actinomycetota</taxon>
        <taxon>Actinomycetes</taxon>
        <taxon>Pseudonocardiales</taxon>
        <taxon>Pseudonocardiaceae</taxon>
        <taxon>Amycolatopsis</taxon>
    </lineage>
</organism>
<keyword evidence="1" id="KW-1133">Transmembrane helix</keyword>
<dbReference type="Proteomes" id="UP000267081">
    <property type="component" value="Unassembled WGS sequence"/>
</dbReference>
<dbReference type="AlphaFoldDB" id="A0A427T7G3"/>
<keyword evidence="3" id="KW-1185">Reference proteome</keyword>
<keyword evidence="1" id="KW-0472">Membrane</keyword>
<feature type="transmembrane region" description="Helical" evidence="1">
    <location>
        <begin position="32"/>
        <end position="51"/>
    </location>
</feature>
<evidence type="ECO:0000256" key="1">
    <source>
        <dbReference type="SAM" id="Phobius"/>
    </source>
</evidence>
<proteinExistence type="predicted"/>
<dbReference type="RefSeq" id="WP_125311128.1">
    <property type="nucleotide sequence ID" value="NZ_RSEC01000048.1"/>
</dbReference>
<evidence type="ECO:0000313" key="2">
    <source>
        <dbReference type="EMBL" id="RSD16298.1"/>
    </source>
</evidence>
<evidence type="ECO:0000313" key="3">
    <source>
        <dbReference type="Proteomes" id="UP000267081"/>
    </source>
</evidence>
<keyword evidence="1" id="KW-0812">Transmembrane</keyword>
<accession>A0A427T7G3</accession>
<name>A0A427T7G3_9PSEU</name>
<dbReference type="EMBL" id="RSEC01000048">
    <property type="protein sequence ID" value="RSD16298.1"/>
    <property type="molecule type" value="Genomic_DNA"/>
</dbReference>
<comment type="caution">
    <text evidence="2">The sequence shown here is derived from an EMBL/GenBank/DDBJ whole genome shotgun (WGS) entry which is preliminary data.</text>
</comment>
<gene>
    <name evidence="2" type="ORF">EIY87_21795</name>
</gene>
<reference evidence="2 3" key="1">
    <citation type="submission" date="2018-12" db="EMBL/GenBank/DDBJ databases">
        <title>Amycolatopsis eburnea sp. nov. actinomycete associate with arbuscular mycorrhiza fungal spore.</title>
        <authorList>
            <person name="Lumyong S."/>
            <person name="Chaiya L."/>
        </authorList>
    </citation>
    <scope>NUCLEOTIDE SEQUENCE [LARGE SCALE GENOMIC DNA]</scope>
    <source>
        <strain evidence="2 3">GLM-1</strain>
    </source>
</reference>
<sequence length="78" mass="7970">MQLKATWRALTVTYAVVAGMQVYLAISMDAGWASVLGAVFTLAAVGSGFAARRSRHLPAEAGLPRPASPVIAVAGGNT</sequence>
<feature type="transmembrane region" description="Helical" evidence="1">
    <location>
        <begin position="7"/>
        <end position="26"/>
    </location>
</feature>
<protein>
    <submittedName>
        <fullName evidence="2">Uncharacterized protein</fullName>
    </submittedName>
</protein>